<dbReference type="Gene3D" id="3.30.70.100">
    <property type="match status" value="1"/>
</dbReference>
<dbReference type="PANTHER" id="PTHR33336">
    <property type="entry name" value="QUINOL MONOOXYGENASE YGIN-RELATED"/>
    <property type="match status" value="1"/>
</dbReference>
<proteinExistence type="predicted"/>
<keyword evidence="3" id="KW-1185">Reference proteome</keyword>
<dbReference type="Pfam" id="PF03992">
    <property type="entry name" value="ABM"/>
    <property type="match status" value="1"/>
</dbReference>
<reference evidence="2 3" key="1">
    <citation type="submission" date="2024-09" db="EMBL/GenBank/DDBJ databases">
        <title>Floridaenema gen nov. (Aerosakkonemataceae, Aerosakkonematales ord. nov., Cyanobacteria) from benthic tropical and subtropical fresh waters, with the description of four new species.</title>
        <authorList>
            <person name="Moretto J.A."/>
            <person name="Berthold D.E."/>
            <person name="Lefler F.W."/>
            <person name="Huang I.-S."/>
            <person name="Laughinghouse H. IV."/>
        </authorList>
    </citation>
    <scope>NUCLEOTIDE SEQUENCE [LARGE SCALE GENOMIC DNA]</scope>
    <source>
        <strain evidence="2 3">BLCC-F154</strain>
    </source>
</reference>
<accession>A0ABV4YE82</accession>
<dbReference type="PANTHER" id="PTHR33336:SF15">
    <property type="entry name" value="ABM DOMAIN-CONTAINING PROTEIN"/>
    <property type="match status" value="1"/>
</dbReference>
<dbReference type="GO" id="GO:0004497">
    <property type="term" value="F:monooxygenase activity"/>
    <property type="evidence" value="ECO:0007669"/>
    <property type="project" value="UniProtKB-KW"/>
</dbReference>
<gene>
    <name evidence="2" type="ORF">ACE1B6_17965</name>
</gene>
<dbReference type="InterPro" id="IPR007138">
    <property type="entry name" value="ABM_dom"/>
</dbReference>
<keyword evidence="2" id="KW-0503">Monooxygenase</keyword>
<dbReference type="SUPFAM" id="SSF54909">
    <property type="entry name" value="Dimeric alpha+beta barrel"/>
    <property type="match status" value="1"/>
</dbReference>
<dbReference type="EMBL" id="JBHFNS010000069">
    <property type="protein sequence ID" value="MFB2937136.1"/>
    <property type="molecule type" value="Genomic_DNA"/>
</dbReference>
<evidence type="ECO:0000313" key="3">
    <source>
        <dbReference type="Proteomes" id="UP001576776"/>
    </source>
</evidence>
<evidence type="ECO:0000313" key="2">
    <source>
        <dbReference type="EMBL" id="MFB2937136.1"/>
    </source>
</evidence>
<dbReference type="InterPro" id="IPR011008">
    <property type="entry name" value="Dimeric_a/b-barrel"/>
</dbReference>
<dbReference type="EC" id="1.-.-.-" evidence="2"/>
<name>A0ABV4YE82_9CYAN</name>
<protein>
    <submittedName>
        <fullName evidence="2">Quinol monooxygenase</fullName>
        <ecNumber evidence="2">1.-.-.-</ecNumber>
    </submittedName>
</protein>
<sequence length="163" mass="18501">MLKVNLIKWLKKPVLLLLVVTLTLGIAILPQANATNTKQINQPVVEQRTKQNPTDTDFAGLPLVLAARFKIKPAQRATFLQLANVALKETVKETGVITYNLYEDTDTKNSFIFFEEWKSRQALDSHLQRNYTKNLLDKFPQLVDGEPSIKVYKVQGVDFILGM</sequence>
<dbReference type="RefSeq" id="WP_413258625.1">
    <property type="nucleotide sequence ID" value="NZ_JBHFNS010000069.1"/>
</dbReference>
<evidence type="ECO:0000259" key="1">
    <source>
        <dbReference type="PROSITE" id="PS51725"/>
    </source>
</evidence>
<comment type="caution">
    <text evidence="2">The sequence shown here is derived from an EMBL/GenBank/DDBJ whole genome shotgun (WGS) entry which is preliminary data.</text>
</comment>
<dbReference type="InterPro" id="IPR050744">
    <property type="entry name" value="AI-2_Isomerase_LsrG"/>
</dbReference>
<keyword evidence="2" id="KW-0560">Oxidoreductase</keyword>
<dbReference type="PROSITE" id="PS51725">
    <property type="entry name" value="ABM"/>
    <property type="match status" value="1"/>
</dbReference>
<organism evidence="2 3">
    <name type="scientific">Floridaenema fluviatile BLCC-F154</name>
    <dbReference type="NCBI Taxonomy" id="3153640"/>
    <lineage>
        <taxon>Bacteria</taxon>
        <taxon>Bacillati</taxon>
        <taxon>Cyanobacteriota</taxon>
        <taxon>Cyanophyceae</taxon>
        <taxon>Oscillatoriophycideae</taxon>
        <taxon>Aerosakkonematales</taxon>
        <taxon>Aerosakkonemataceae</taxon>
        <taxon>Floridanema</taxon>
        <taxon>Floridanema fluviatile</taxon>
    </lineage>
</organism>
<feature type="domain" description="ABM" evidence="1">
    <location>
        <begin position="63"/>
        <end position="151"/>
    </location>
</feature>
<dbReference type="Proteomes" id="UP001576776">
    <property type="component" value="Unassembled WGS sequence"/>
</dbReference>